<dbReference type="Proteomes" id="UP000827092">
    <property type="component" value="Unassembled WGS sequence"/>
</dbReference>
<name>A0AAV6VYQ3_9ARAC</name>
<comment type="caution">
    <text evidence="1">The sequence shown here is derived from an EMBL/GenBank/DDBJ whole genome shotgun (WGS) entry which is preliminary data.</text>
</comment>
<dbReference type="EMBL" id="JAFNEN010000012">
    <property type="protein sequence ID" value="KAG8200851.1"/>
    <property type="molecule type" value="Genomic_DNA"/>
</dbReference>
<proteinExistence type="predicted"/>
<evidence type="ECO:0000313" key="1">
    <source>
        <dbReference type="EMBL" id="KAG8200851.1"/>
    </source>
</evidence>
<evidence type="ECO:0000313" key="2">
    <source>
        <dbReference type="Proteomes" id="UP000827092"/>
    </source>
</evidence>
<accession>A0AAV6VYQ3</accession>
<organism evidence="1 2">
    <name type="scientific">Oedothorax gibbosus</name>
    <dbReference type="NCBI Taxonomy" id="931172"/>
    <lineage>
        <taxon>Eukaryota</taxon>
        <taxon>Metazoa</taxon>
        <taxon>Ecdysozoa</taxon>
        <taxon>Arthropoda</taxon>
        <taxon>Chelicerata</taxon>
        <taxon>Arachnida</taxon>
        <taxon>Araneae</taxon>
        <taxon>Araneomorphae</taxon>
        <taxon>Entelegynae</taxon>
        <taxon>Araneoidea</taxon>
        <taxon>Linyphiidae</taxon>
        <taxon>Erigoninae</taxon>
        <taxon>Oedothorax</taxon>
    </lineage>
</organism>
<sequence>MYLPYPPRLNLCKLSSKIEYLSTRRYPTTPVIREYAGLFRCVYLQSVLMWRTVVLQRFPEDTSQQDVKQRRFFVNLLVSLNRMCPWMGLLAHP</sequence>
<dbReference type="AlphaFoldDB" id="A0AAV6VYQ3"/>
<gene>
    <name evidence="1" type="ORF">JTE90_015758</name>
</gene>
<reference evidence="1 2" key="1">
    <citation type="journal article" date="2022" name="Nat. Ecol. Evol.">
        <title>A masculinizing supergene underlies an exaggerated male reproductive morph in a spider.</title>
        <authorList>
            <person name="Hendrickx F."/>
            <person name="De Corte Z."/>
            <person name="Sonet G."/>
            <person name="Van Belleghem S.M."/>
            <person name="Kostlbacher S."/>
            <person name="Vangestel C."/>
        </authorList>
    </citation>
    <scope>NUCLEOTIDE SEQUENCE [LARGE SCALE GENOMIC DNA]</scope>
    <source>
        <strain evidence="1">W744_W776</strain>
    </source>
</reference>
<keyword evidence="2" id="KW-1185">Reference proteome</keyword>
<protein>
    <submittedName>
        <fullName evidence="1">Uncharacterized protein</fullName>
    </submittedName>
</protein>